<dbReference type="EMBL" id="CP006272">
    <property type="protein sequence ID" value="AGZ44312.1"/>
    <property type="molecule type" value="Genomic_DNA"/>
</dbReference>
<dbReference type="GO" id="GO:0004016">
    <property type="term" value="F:adenylate cyclase activity"/>
    <property type="evidence" value="ECO:0007669"/>
    <property type="project" value="UniProtKB-ARBA"/>
</dbReference>
<name>U5W5M9_9ACTN</name>
<dbReference type="Gene3D" id="3.30.70.1230">
    <property type="entry name" value="Nucleotide cyclase"/>
    <property type="match status" value="1"/>
</dbReference>
<dbReference type="HOGENOM" id="CLU_085079_1_0_11"/>
<dbReference type="Proteomes" id="UP000017746">
    <property type="component" value="Chromosome"/>
</dbReference>
<dbReference type="PROSITE" id="PS50125">
    <property type="entry name" value="GUANYLATE_CYCLASE_2"/>
    <property type="match status" value="1"/>
</dbReference>
<feature type="domain" description="Guanylate cyclase" evidence="2">
    <location>
        <begin position="1"/>
        <end position="119"/>
    </location>
</feature>
<accession>U5W5M9</accession>
<dbReference type="SUPFAM" id="SSF55073">
    <property type="entry name" value="Nucleotide cyclase"/>
    <property type="match status" value="1"/>
</dbReference>
<evidence type="ECO:0000313" key="3">
    <source>
        <dbReference type="EMBL" id="AGZ44312.1"/>
    </source>
</evidence>
<evidence type="ECO:0000313" key="4">
    <source>
        <dbReference type="Proteomes" id="UP000017746"/>
    </source>
</evidence>
<organism evidence="3 4">
    <name type="scientific">Actinoplanes friuliensis DSM 7358</name>
    <dbReference type="NCBI Taxonomy" id="1246995"/>
    <lineage>
        <taxon>Bacteria</taxon>
        <taxon>Bacillati</taxon>
        <taxon>Actinomycetota</taxon>
        <taxon>Actinomycetes</taxon>
        <taxon>Micromonosporales</taxon>
        <taxon>Micromonosporaceae</taxon>
        <taxon>Actinoplanes</taxon>
    </lineage>
</organism>
<gene>
    <name evidence="3" type="ORF">AFR_30260</name>
</gene>
<evidence type="ECO:0000256" key="1">
    <source>
        <dbReference type="SAM" id="MobiDB-lite"/>
    </source>
</evidence>
<dbReference type="PATRIC" id="fig|1246995.3.peg.6127"/>
<protein>
    <recommendedName>
        <fullName evidence="2">Guanylate cyclase domain-containing protein</fullName>
    </recommendedName>
</protein>
<proteinExistence type="predicted"/>
<feature type="region of interest" description="Disordered" evidence="1">
    <location>
        <begin position="200"/>
        <end position="222"/>
    </location>
</feature>
<dbReference type="InterPro" id="IPR001054">
    <property type="entry name" value="A/G_cyclase"/>
</dbReference>
<dbReference type="InterPro" id="IPR029787">
    <property type="entry name" value="Nucleotide_cyclase"/>
</dbReference>
<dbReference type="KEGG" id="afs:AFR_30260"/>
<evidence type="ECO:0000259" key="2">
    <source>
        <dbReference type="PROSITE" id="PS50125"/>
    </source>
</evidence>
<dbReference type="AlphaFoldDB" id="U5W5M9"/>
<dbReference type="OrthoDB" id="4553959at2"/>
<reference evidence="3 4" key="1">
    <citation type="journal article" date="2014" name="J. Biotechnol.">
        <title>Complete genome sequence of the actinobacterium Actinoplanes friuliensis HAG 010964, producer of the lipopeptide antibiotic friulimycin.</title>
        <authorList>
            <person name="Ruckert C."/>
            <person name="Szczepanowski R."/>
            <person name="Albersmeier A."/>
            <person name="Goesmann A."/>
            <person name="Fischer N."/>
            <person name="Steinkamper A."/>
            <person name="Puhler A."/>
            <person name="Biener R."/>
            <person name="Schwartz D."/>
            <person name="Kalinowski J."/>
        </authorList>
    </citation>
    <scope>NUCLEOTIDE SEQUENCE [LARGE SCALE GENOMIC DNA]</scope>
    <source>
        <strain evidence="3 4">DSM 7358</strain>
    </source>
</reference>
<dbReference type="STRING" id="1246995.AFR_30260"/>
<dbReference type="GO" id="GO:0035556">
    <property type="term" value="P:intracellular signal transduction"/>
    <property type="evidence" value="ECO:0007669"/>
    <property type="project" value="InterPro"/>
</dbReference>
<dbReference type="eggNOG" id="COG2114">
    <property type="taxonomic scope" value="Bacteria"/>
</dbReference>
<dbReference type="GO" id="GO:0009190">
    <property type="term" value="P:cyclic nucleotide biosynthetic process"/>
    <property type="evidence" value="ECO:0007669"/>
    <property type="project" value="InterPro"/>
</dbReference>
<keyword evidence="4" id="KW-1185">Reference proteome</keyword>
<sequence length="248" mass="27151">MVADMERYSARSSVLQNKAQTVFLDALDAAGLAADLDRGTWRRQASGDGELAVLPADVDEPALLSAFLLTLDKRLRAYNVERQPQARVRVRVSVHQGLLFPESRNGFAGEAVNTAARLVDAPVLKRALREFPDAAVACIVSDGIHRDVIAGGYEGIRPERFRRLRVVLGDKNFDEWAWLQIVDEDINNLDLQSATAESVPVVSERRPSREVPPGGIQVGDVDNRDGQVAIGHGATATGGVHQRIRFPR</sequence>